<dbReference type="PANTHER" id="PTHR12788:SF10">
    <property type="entry name" value="PROTEIN-TYROSINE SULFOTRANSFERASE"/>
    <property type="match status" value="1"/>
</dbReference>
<dbReference type="SUPFAM" id="SSF52540">
    <property type="entry name" value="P-loop containing nucleoside triphosphate hydrolases"/>
    <property type="match status" value="1"/>
</dbReference>
<dbReference type="InterPro" id="IPR026634">
    <property type="entry name" value="TPST-like"/>
</dbReference>
<dbReference type="GO" id="GO:0008476">
    <property type="term" value="F:protein-tyrosine sulfotransferase activity"/>
    <property type="evidence" value="ECO:0007669"/>
    <property type="project" value="InterPro"/>
</dbReference>
<name>A0A4R4MYX5_9ACTN</name>
<accession>A0A4R4MYX5</accession>
<comment type="caution">
    <text evidence="2">The sequence shown here is derived from an EMBL/GenBank/DDBJ whole genome shotgun (WGS) entry which is preliminary data.</text>
</comment>
<evidence type="ECO:0000256" key="1">
    <source>
        <dbReference type="ARBA" id="ARBA00022679"/>
    </source>
</evidence>
<reference evidence="2 3" key="1">
    <citation type="submission" date="2019-02" db="EMBL/GenBank/DDBJ databases">
        <title>Draft genome sequences of novel Actinobacteria.</title>
        <authorList>
            <person name="Sahin N."/>
            <person name="Ay H."/>
            <person name="Saygin H."/>
        </authorList>
    </citation>
    <scope>NUCLEOTIDE SEQUENCE [LARGE SCALE GENOMIC DNA]</scope>
    <source>
        <strain evidence="2 3">KC201</strain>
    </source>
</reference>
<dbReference type="Pfam" id="PF13469">
    <property type="entry name" value="Sulfotransfer_3"/>
    <property type="match status" value="1"/>
</dbReference>
<dbReference type="PANTHER" id="PTHR12788">
    <property type="entry name" value="PROTEIN-TYROSINE SULFOTRANSFERASE 2"/>
    <property type="match status" value="1"/>
</dbReference>
<protein>
    <submittedName>
        <fullName evidence="2">Sulfotransferase</fullName>
    </submittedName>
</protein>
<dbReference type="InterPro" id="IPR027417">
    <property type="entry name" value="P-loop_NTPase"/>
</dbReference>
<organism evidence="2 3">
    <name type="scientific">Nonomuraea longispora</name>
    <dbReference type="NCBI Taxonomy" id="1848320"/>
    <lineage>
        <taxon>Bacteria</taxon>
        <taxon>Bacillati</taxon>
        <taxon>Actinomycetota</taxon>
        <taxon>Actinomycetes</taxon>
        <taxon>Streptosporangiales</taxon>
        <taxon>Streptosporangiaceae</taxon>
        <taxon>Nonomuraea</taxon>
    </lineage>
</organism>
<dbReference type="RefSeq" id="WP_132337962.1">
    <property type="nucleotide sequence ID" value="NZ_SMJZ01000157.1"/>
</dbReference>
<sequence>MMWQRTFNSALAKYAGFRIERVGKAEKARKVVERPVKAAPDTSFRPPSDPRDRLLEAPVFVISPVRSGSTLLRSMLNAHPDLHAPHELHVRRLSVDFGTTLAEKAMEALGHNRADIEHLLWDRVLHRELVRSGKRYIVDKTPANAFAYERIATCWPDARFVFLLRHPASIATSWYEASSGKRTPDEAAADALRYMKAVERARKALPGLTVRYEELTAEPEKVSRLICEFLGIDWTSELLSYGTPDVVTKGLGDWKDKIRSGTVQKGRDLPTPDEIPEVLHAMCRTWEYLP</sequence>
<dbReference type="EMBL" id="SMJZ01000157">
    <property type="protein sequence ID" value="TDC01521.1"/>
    <property type="molecule type" value="Genomic_DNA"/>
</dbReference>
<dbReference type="AlphaFoldDB" id="A0A4R4MYX5"/>
<dbReference type="Proteomes" id="UP000295157">
    <property type="component" value="Unassembled WGS sequence"/>
</dbReference>
<evidence type="ECO:0000313" key="2">
    <source>
        <dbReference type="EMBL" id="TDC01521.1"/>
    </source>
</evidence>
<dbReference type="Gene3D" id="3.40.50.300">
    <property type="entry name" value="P-loop containing nucleotide triphosphate hydrolases"/>
    <property type="match status" value="1"/>
</dbReference>
<gene>
    <name evidence="2" type="ORF">E1267_31790</name>
</gene>
<proteinExistence type="predicted"/>
<keyword evidence="1 2" id="KW-0808">Transferase</keyword>
<dbReference type="OrthoDB" id="9777890at2"/>
<evidence type="ECO:0000313" key="3">
    <source>
        <dbReference type="Proteomes" id="UP000295157"/>
    </source>
</evidence>
<keyword evidence="3" id="KW-1185">Reference proteome</keyword>